<dbReference type="GO" id="GO:0043495">
    <property type="term" value="F:protein-membrane adaptor activity"/>
    <property type="evidence" value="ECO:0007669"/>
    <property type="project" value="InterPro"/>
</dbReference>
<proteinExistence type="inferred from homology"/>
<keyword evidence="3" id="KW-0926">Vacuole</keyword>
<name>A0A0F7V0P2_TOXGV</name>
<dbReference type="PANTHER" id="PTHR47249:SF1">
    <property type="entry name" value="VACUOLAR PROTEIN 8"/>
    <property type="match status" value="1"/>
</dbReference>
<feature type="region of interest" description="Disordered" evidence="8">
    <location>
        <begin position="107"/>
        <end position="133"/>
    </location>
</feature>
<dbReference type="EMBL" id="LN714499">
    <property type="protein sequence ID" value="CEL75903.1"/>
    <property type="molecule type" value="Genomic_DNA"/>
</dbReference>
<keyword evidence="5" id="KW-0472">Membrane</keyword>
<accession>A0A0F7V0P2</accession>
<feature type="region of interest" description="Disordered" evidence="8">
    <location>
        <begin position="1"/>
        <end position="41"/>
    </location>
</feature>
<feature type="region of interest" description="Disordered" evidence="8">
    <location>
        <begin position="58"/>
        <end position="80"/>
    </location>
</feature>
<dbReference type="InterPro" id="IPR011989">
    <property type="entry name" value="ARM-like"/>
</dbReference>
<feature type="region of interest" description="Disordered" evidence="8">
    <location>
        <begin position="1591"/>
        <end position="1615"/>
    </location>
</feature>
<protein>
    <recommendedName>
        <fullName evidence="7">Vacuolar protein 8</fullName>
    </recommendedName>
</protein>
<dbReference type="InterPro" id="IPR045156">
    <property type="entry name" value="Vac8"/>
</dbReference>
<evidence type="ECO:0000256" key="1">
    <source>
        <dbReference type="ARBA" id="ARBA00004592"/>
    </source>
</evidence>
<evidence type="ECO:0000256" key="6">
    <source>
        <dbReference type="ARBA" id="ARBA00023288"/>
    </source>
</evidence>
<evidence type="ECO:0000256" key="3">
    <source>
        <dbReference type="ARBA" id="ARBA00022554"/>
    </source>
</evidence>
<feature type="region of interest" description="Disordered" evidence="8">
    <location>
        <begin position="1629"/>
        <end position="1672"/>
    </location>
</feature>
<dbReference type="SUPFAM" id="SSF48371">
    <property type="entry name" value="ARM repeat"/>
    <property type="match status" value="2"/>
</dbReference>
<evidence type="ECO:0000256" key="7">
    <source>
        <dbReference type="ARBA" id="ARBA00026209"/>
    </source>
</evidence>
<dbReference type="GO" id="GO:0071562">
    <property type="term" value="P:nucleus-vacuole junction assembly"/>
    <property type="evidence" value="ECO:0007669"/>
    <property type="project" value="InterPro"/>
</dbReference>
<gene>
    <name evidence="9" type="ORF">BN1205_082920</name>
</gene>
<dbReference type="PANTHER" id="PTHR47249">
    <property type="entry name" value="VACUOLAR PROTEIN 8"/>
    <property type="match status" value="1"/>
</dbReference>
<sequence length="1672" mass="184633">MPEKKGRGAGDQPTSGSVPYAGKVEASSSNTDELEHETLGNLQANSLLDHIAAAGGQEKDSLLPQLPGEVSSSEKGRWEDKGEATLFKHQQPLTRLRLFMPSIVEETEEEVARQEEEDEDDARGNGAASATAADDDNEAFFDPNFLRLIIDTNSIGEDPSRENAEFRQDFSDLLKILQTKLKQEDKFIKFIAGQLMSFRIKEKLMVLKYFRHLVLNNGSSIDAFIAVDGFSAVLNVCLQNDEMLEQLPGIIVAVRHHEASLRYLAEEGVAGLMIKLGKKTDDGVVSRAALALACLVSLQQEEEKQHIDAWIESLVDTVSGKFAIAQEFSSASLCMISADVAGQSTLFQKRGTSPILRMFKSHTVPQALLWESATIANLAKNPTNFPEFLREETLATLHEISNSVWNEVRLNAAWTFVFLSLHKAFHKQATGRWAAWVRDVLTIGICSEDGMTSNITELFFANVTGKRTTQSYEAPAIRKYLHSLHLTDDVVREQAQAFLTSLANTYPKQIIDSLLILCSIPHDGSVARDALAALATLLNDPDTSDLAVAHEAYLPFMCLADRPDEDIQLLCARMLVKLISDQRSFVKYEELEPVAVLLYLCDSTNDAVQECAFNGLWIAMEMARRSPEELAIPVLRCCREDEPGDRLHSSYRDSVTLADGMFAKHRSRAVLTNQFFGLQCLCALCYDASASVQGRLAYKIESFTEDTCNLELMDDICIRALAHSLMALGRSMVDSVKASVVSAFTRLVSHSTRKRLPEREVFRSSDGAPDKPTAPRSDIKSSRDLSAESGLRFAQARLPLDQFMADNYTQCLCEILLDASTSQSLKQQCLATIRQSLKDPLVCQYLGKTDFMSRFFSADVVISAEDPTDFYFMYCHILSHPATVGQVSNYMGILEKLLKDVKSYPSLALPLARLLHAACFLPHVQGQRFVEQSLIPRPLLLDLLNLLERYSKPSVVKRDPRVHLTNPPPDAASGVNLSGPDDFGGMSQLGRKPISVEEDQQDQWEGVLDDRELLNCVVEALISLYRLGVLKDVFDREAMEKQFLPLFSTSSNSDSSIVSLLSLANCLCIEPDLLDCFLATPILIDIATSITQGGVEDESLYTQTAELLRVALLREEARNKVVTNLAIVDSIFKIIRTPSYPPAQTRALFALHSILTNETILRTMAAENFVTTLCGIALSGGSKDVQRVAAGILSTIVVRPRCRDVVLTGSSLQAVLGVVLDSKMPEVYSQVLWAISYLPLCDEFVQLLLENNVIERMKQMMTEDHVVVQTQARATVVQLSANPQLRSRFIELGFLPLLVSRITTRDLSCCEASIQAMQTLSDTPILSANLLDLGVEVKLQEVLHKCLQNQQKPMLSSKSAAPVGHQKSQDGRQVCPDADCVPGSEGATCASDRNSSCGITRDLEAARSAALQLLCQLSRHAVQDQLSLLDDATVTMVIDCLASTDIRSIEEKRSAATLLRLWTGAERTRKLFLAHKGVELILRLIISTEDPIVMEQLAWCVGNIAQGEGSMEVETQLAECGAVDAVLYYSNSMHEPVRYRADWALGTLHGDTLKYNALLAIRSSEALGLPEHHCRHRESLRQKWGFRNVPGIDELVDPSKEKTTGPRVSRSPTNDLNCLAINQLHGAHHSDASSAEKLEVTEAPPGEKQALEPNRTSGQIARQHVYAEGPHG</sequence>
<evidence type="ECO:0000256" key="5">
    <source>
        <dbReference type="ARBA" id="ARBA00023136"/>
    </source>
</evidence>
<feature type="compositionally biased region" description="Basic and acidic residues" evidence="8">
    <location>
        <begin position="1629"/>
        <end position="1640"/>
    </location>
</feature>
<reference evidence="9" key="1">
    <citation type="journal article" date="2015" name="PLoS ONE">
        <title>Comprehensive Evaluation of Toxoplasma gondii VEG and Neospora caninum LIV Genomes with Tachyzoite Stage Transcriptome and Proteome Defines Novel Transcript Features.</title>
        <authorList>
            <person name="Ramaprasad A."/>
            <person name="Mourier T."/>
            <person name="Naeem R."/>
            <person name="Malas T.B."/>
            <person name="Moussa E."/>
            <person name="Panigrahi A."/>
            <person name="Vermont S.J."/>
            <person name="Otto T.D."/>
            <person name="Wastling J."/>
            <person name="Pain A."/>
        </authorList>
    </citation>
    <scope>NUCLEOTIDE SEQUENCE</scope>
    <source>
        <strain evidence="9">VEG</strain>
    </source>
</reference>
<comment type="similarity">
    <text evidence="2">Belongs to the beta-catenin family.</text>
</comment>
<dbReference type="SMART" id="SM00185">
    <property type="entry name" value="ARM"/>
    <property type="match status" value="4"/>
</dbReference>
<dbReference type="GO" id="GO:0005774">
    <property type="term" value="C:vacuolar membrane"/>
    <property type="evidence" value="ECO:0007669"/>
    <property type="project" value="UniProtKB-SubCell"/>
</dbReference>
<keyword evidence="4" id="KW-0677">Repeat</keyword>
<evidence type="ECO:0000256" key="4">
    <source>
        <dbReference type="ARBA" id="ARBA00022737"/>
    </source>
</evidence>
<organism evidence="9">
    <name type="scientific">Toxoplasma gondii (strain ATCC 50861 / VEG)</name>
    <dbReference type="NCBI Taxonomy" id="432359"/>
    <lineage>
        <taxon>Eukaryota</taxon>
        <taxon>Sar</taxon>
        <taxon>Alveolata</taxon>
        <taxon>Apicomplexa</taxon>
        <taxon>Conoidasida</taxon>
        <taxon>Coccidia</taxon>
        <taxon>Eucoccidiorida</taxon>
        <taxon>Eimeriorina</taxon>
        <taxon>Sarcocystidae</taxon>
        <taxon>Toxoplasma</taxon>
    </lineage>
</organism>
<evidence type="ECO:0000256" key="8">
    <source>
        <dbReference type="SAM" id="MobiDB-lite"/>
    </source>
</evidence>
<keyword evidence="6" id="KW-0449">Lipoprotein</keyword>
<dbReference type="InterPro" id="IPR000225">
    <property type="entry name" value="Armadillo"/>
</dbReference>
<feature type="compositionally biased region" description="Acidic residues" evidence="8">
    <location>
        <begin position="107"/>
        <end position="121"/>
    </location>
</feature>
<dbReference type="InterPro" id="IPR016024">
    <property type="entry name" value="ARM-type_fold"/>
</dbReference>
<comment type="subcellular location">
    <subcellularLocation>
        <location evidence="1">Vacuole membrane</location>
        <topology evidence="1">Lipid-anchor</topology>
    </subcellularLocation>
</comment>
<evidence type="ECO:0000256" key="2">
    <source>
        <dbReference type="ARBA" id="ARBA00005462"/>
    </source>
</evidence>
<dbReference type="Gene3D" id="1.25.10.10">
    <property type="entry name" value="Leucine-rich Repeat Variant"/>
    <property type="match status" value="4"/>
</dbReference>
<feature type="region of interest" description="Disordered" evidence="8">
    <location>
        <begin position="758"/>
        <end position="783"/>
    </location>
</feature>
<evidence type="ECO:0000313" key="9">
    <source>
        <dbReference type="EMBL" id="CEL75903.1"/>
    </source>
</evidence>